<sequence>MRTRAACLIEIFSPGLSCFRCSRDMGNEGCIPPIVNESSIMDSICNRRPRRAHAGVCADTAHAPAGLPEAAQPAARLGAGRPRDAAAPRCARQATSHTSHASHTLHAPCMPQFAPRRVVARVAAAALFSACAAPGVSGAAEPAAATRGYDIPAGPLDAALTRFGREAGILLSFPGELTTGLRSPGLHGRADPAAALDRLLTGTGLVALRQPSGGYTLARLPGPAAAGADAALAADTTLPTVAVRASGPHADSYRPPREAAGLRSDAPLAEVPQAVAIVAQQVLRDQRPRNLDDALANVSGITQGNTLGSTQDTVMKRGFGDNRDGSVMRNGMPIVQGRSLNATTDSVEVLKGPASLLYGIMDPGGVINVVTKQPQLARRHAISALGSTYGGGRNGGELTFDSTGAIGESRVAYRLIVDQTNEQYWRNYGEHRETLVAPSLAWYGRDTQVVLSYEYRRFLMPFDRGTALDPRTNAPLAIPARRRLDEPFNDMRGESNLAQLAIDHQLAPDWKVHVGYSYNRETYDANQIRITAVDPLKGTLTRSNDATHGSRSTDSYGIAYVDGRVTLAGMRHDVQFGVDGEYRQVYRADMLRQPIKTPFSYLNPTYGLVPPSTSVSASDSDQSDTLHTASLFFQDSIHLSERWMLVGGARWVRYSQLAGRGRPFQVNTNLSGTKWLPRAGIVYKWNDALSLYGSYTQSLKPTSKIAPMAGGYVIDGSTAPEEGASWELGAKLDMPGGLAGTLAFFDIDKKHVLVSQYDDATNQTAWRTSGRARSRGIELDVSGRIGARWNVIASYAYIDAKTTEDPLYADNRLWNVARHTASLAAVYDVGTVLGGDDLRIGAAGRYVGARPGDSANSFTLPAYATADAFATYDTRLGKQKLQFQLNVKNLFNRTYYPSSVNRFFVSVGDARQVSLLTTLQF</sequence>
<dbReference type="NCBIfam" id="TIGR01783">
    <property type="entry name" value="TonB-siderophor"/>
    <property type="match status" value="1"/>
</dbReference>
<dbReference type="Pfam" id="PF07715">
    <property type="entry name" value="Plug"/>
    <property type="match status" value="1"/>
</dbReference>
<reference evidence="18 19" key="1">
    <citation type="submission" date="2007-01" db="EMBL/GenBank/DDBJ databases">
        <authorList>
            <person name="DeShazer D."/>
            <person name="Woods D.E."/>
            <person name="Nierman W.C."/>
        </authorList>
    </citation>
    <scope>NUCLEOTIDE SEQUENCE [LARGE SCALE GENOMIC DNA]</scope>
    <source>
        <strain evidence="18 19">NCTC 10229</strain>
    </source>
</reference>
<dbReference type="PANTHER" id="PTHR32552">
    <property type="entry name" value="FERRICHROME IRON RECEPTOR-RELATED"/>
    <property type="match status" value="1"/>
</dbReference>
<evidence type="ECO:0000256" key="4">
    <source>
        <dbReference type="ARBA" id="ARBA00022452"/>
    </source>
</evidence>
<evidence type="ECO:0000256" key="3">
    <source>
        <dbReference type="ARBA" id="ARBA00022448"/>
    </source>
</evidence>
<dbReference type="Gene3D" id="2.40.170.20">
    <property type="entry name" value="TonB-dependent receptor, beta-barrel domain"/>
    <property type="match status" value="1"/>
</dbReference>
<keyword evidence="11 14" id="KW-0472">Membrane</keyword>
<dbReference type="Gene3D" id="2.170.130.10">
    <property type="entry name" value="TonB-dependent receptor, plug domain"/>
    <property type="match status" value="1"/>
</dbReference>
<dbReference type="PANTHER" id="PTHR32552:SF85">
    <property type="entry name" value="BLL7968 PROTEIN"/>
    <property type="match status" value="1"/>
</dbReference>
<evidence type="ECO:0000256" key="16">
    <source>
        <dbReference type="SAM" id="MobiDB-lite"/>
    </source>
</evidence>
<keyword evidence="8" id="KW-0408">Iron</keyword>
<dbReference type="InterPro" id="IPR010105">
    <property type="entry name" value="TonB_sidphr_rcpt"/>
</dbReference>
<dbReference type="GO" id="GO:0015344">
    <property type="term" value="F:siderophore uptake transmembrane transporter activity"/>
    <property type="evidence" value="ECO:0007669"/>
    <property type="project" value="TreeGrafter"/>
</dbReference>
<keyword evidence="13 14" id="KW-0998">Cell outer membrane</keyword>
<keyword evidence="3 14" id="KW-0813">Transport</keyword>
<dbReference type="InterPro" id="IPR011662">
    <property type="entry name" value="Secretin/TonB_short_N"/>
</dbReference>
<evidence type="ECO:0000256" key="10">
    <source>
        <dbReference type="ARBA" id="ARBA00023077"/>
    </source>
</evidence>
<keyword evidence="12 18" id="KW-0675">Receptor</keyword>
<comment type="subcellular location">
    <subcellularLocation>
        <location evidence="1 14">Cell outer membrane</location>
        <topology evidence="1 14">Multi-pass membrane protein</topology>
    </subcellularLocation>
</comment>
<keyword evidence="7" id="KW-0732">Signal</keyword>
<gene>
    <name evidence="18" type="ordered locus">BMA10229_0418</name>
</gene>
<dbReference type="GO" id="GO:0038023">
    <property type="term" value="F:signaling receptor activity"/>
    <property type="evidence" value="ECO:0007669"/>
    <property type="project" value="InterPro"/>
</dbReference>
<dbReference type="InterPro" id="IPR039426">
    <property type="entry name" value="TonB-dep_rcpt-like"/>
</dbReference>
<evidence type="ECO:0000313" key="18">
    <source>
        <dbReference type="EMBL" id="ABM98933.1"/>
    </source>
</evidence>
<dbReference type="Gene3D" id="3.55.50.30">
    <property type="match status" value="1"/>
</dbReference>
<evidence type="ECO:0000256" key="6">
    <source>
        <dbReference type="ARBA" id="ARBA00022692"/>
    </source>
</evidence>
<dbReference type="PROSITE" id="PS52016">
    <property type="entry name" value="TONB_DEPENDENT_REC_3"/>
    <property type="match status" value="1"/>
</dbReference>
<keyword evidence="5" id="KW-0410">Iron transport</keyword>
<name>A2RX21_BURM9</name>
<feature type="domain" description="Secretin/TonB short N-terminal" evidence="17">
    <location>
        <begin position="169"/>
        <end position="220"/>
    </location>
</feature>
<feature type="region of interest" description="Disordered" evidence="16">
    <location>
        <begin position="81"/>
        <end position="104"/>
    </location>
</feature>
<dbReference type="FunFam" id="2.170.130.10:FF:000001">
    <property type="entry name" value="Catecholate siderophore TonB-dependent receptor"/>
    <property type="match status" value="1"/>
</dbReference>
<evidence type="ECO:0000256" key="14">
    <source>
        <dbReference type="PROSITE-ProRule" id="PRU01360"/>
    </source>
</evidence>
<keyword evidence="10 15" id="KW-0798">TonB box</keyword>
<evidence type="ECO:0000256" key="11">
    <source>
        <dbReference type="ARBA" id="ARBA00023136"/>
    </source>
</evidence>
<evidence type="ECO:0000256" key="7">
    <source>
        <dbReference type="ARBA" id="ARBA00022729"/>
    </source>
</evidence>
<accession>A2RX21</accession>
<evidence type="ECO:0000256" key="8">
    <source>
        <dbReference type="ARBA" id="ARBA00023004"/>
    </source>
</evidence>
<evidence type="ECO:0000313" key="19">
    <source>
        <dbReference type="Proteomes" id="UP000002283"/>
    </source>
</evidence>
<dbReference type="CDD" id="cd01347">
    <property type="entry name" value="ligand_gated_channel"/>
    <property type="match status" value="1"/>
</dbReference>
<keyword evidence="6 14" id="KW-0812">Transmembrane</keyword>
<dbReference type="InterPro" id="IPR000531">
    <property type="entry name" value="Beta-barrel_TonB"/>
</dbReference>
<dbReference type="Pfam" id="PF00593">
    <property type="entry name" value="TonB_dep_Rec_b-barrel"/>
    <property type="match status" value="1"/>
</dbReference>
<comment type="similarity">
    <text evidence="2 14 15">Belongs to the TonB-dependent receptor family.</text>
</comment>
<evidence type="ECO:0000256" key="2">
    <source>
        <dbReference type="ARBA" id="ARBA00009810"/>
    </source>
</evidence>
<evidence type="ECO:0000256" key="13">
    <source>
        <dbReference type="ARBA" id="ARBA00023237"/>
    </source>
</evidence>
<dbReference type="InterPro" id="IPR012910">
    <property type="entry name" value="Plug_dom"/>
</dbReference>
<dbReference type="GO" id="GO:0015891">
    <property type="term" value="P:siderophore transport"/>
    <property type="evidence" value="ECO:0007669"/>
    <property type="project" value="InterPro"/>
</dbReference>
<dbReference type="SUPFAM" id="SSF56935">
    <property type="entry name" value="Porins"/>
    <property type="match status" value="1"/>
</dbReference>
<organism evidence="18 19">
    <name type="scientific">Burkholderia mallei (strain NCTC 10229)</name>
    <dbReference type="NCBI Taxonomy" id="412022"/>
    <lineage>
        <taxon>Bacteria</taxon>
        <taxon>Pseudomonadati</taxon>
        <taxon>Pseudomonadota</taxon>
        <taxon>Betaproteobacteria</taxon>
        <taxon>Burkholderiales</taxon>
        <taxon>Burkholderiaceae</taxon>
        <taxon>Burkholderia</taxon>
        <taxon>pseudomallei group</taxon>
    </lineage>
</organism>
<keyword evidence="4 14" id="KW-1134">Transmembrane beta strand</keyword>
<keyword evidence="9" id="KW-0406">Ion transport</keyword>
<dbReference type="SMART" id="SM00965">
    <property type="entry name" value="STN"/>
    <property type="match status" value="1"/>
</dbReference>
<proteinExistence type="inferred from homology"/>
<dbReference type="InterPro" id="IPR037066">
    <property type="entry name" value="Plug_dom_sf"/>
</dbReference>
<dbReference type="Proteomes" id="UP000002283">
    <property type="component" value="Chromosome II"/>
</dbReference>
<dbReference type="Pfam" id="PF07660">
    <property type="entry name" value="STN"/>
    <property type="match status" value="1"/>
</dbReference>
<protein>
    <submittedName>
        <fullName evidence="18">TonB-dependent siderophore receptor</fullName>
    </submittedName>
</protein>
<dbReference type="InterPro" id="IPR036942">
    <property type="entry name" value="Beta-barrel_TonB_sf"/>
</dbReference>
<dbReference type="GO" id="GO:0009279">
    <property type="term" value="C:cell outer membrane"/>
    <property type="evidence" value="ECO:0007669"/>
    <property type="project" value="UniProtKB-SubCell"/>
</dbReference>
<evidence type="ECO:0000256" key="9">
    <source>
        <dbReference type="ARBA" id="ARBA00023065"/>
    </source>
</evidence>
<dbReference type="HOGENOM" id="CLU_008287_9_4_4"/>
<evidence type="ECO:0000256" key="15">
    <source>
        <dbReference type="RuleBase" id="RU003357"/>
    </source>
</evidence>
<feature type="compositionally biased region" description="Low complexity" evidence="16">
    <location>
        <begin position="87"/>
        <end position="104"/>
    </location>
</feature>
<evidence type="ECO:0000259" key="17">
    <source>
        <dbReference type="SMART" id="SM00965"/>
    </source>
</evidence>
<dbReference type="KEGG" id="bml:BMA10229_0418"/>
<evidence type="ECO:0000256" key="1">
    <source>
        <dbReference type="ARBA" id="ARBA00004571"/>
    </source>
</evidence>
<dbReference type="AlphaFoldDB" id="A2RX21"/>
<evidence type="ECO:0000256" key="12">
    <source>
        <dbReference type="ARBA" id="ARBA00023170"/>
    </source>
</evidence>
<evidence type="ECO:0000256" key="5">
    <source>
        <dbReference type="ARBA" id="ARBA00022496"/>
    </source>
</evidence>
<dbReference type="EMBL" id="CP000545">
    <property type="protein sequence ID" value="ABM98933.1"/>
    <property type="molecule type" value="Genomic_DNA"/>
</dbReference>